<dbReference type="InterPro" id="IPR018060">
    <property type="entry name" value="HTH_AraC"/>
</dbReference>
<evidence type="ECO:0000259" key="4">
    <source>
        <dbReference type="PROSITE" id="PS01124"/>
    </source>
</evidence>
<dbReference type="RefSeq" id="WP_115313868.1">
    <property type="nucleotide sequence ID" value="NZ_CP066042.1"/>
</dbReference>
<dbReference type="Proteomes" id="UP000255425">
    <property type="component" value="Unassembled WGS sequence"/>
</dbReference>
<dbReference type="GeneID" id="63935751"/>
<dbReference type="GO" id="GO:0003700">
    <property type="term" value="F:DNA-binding transcription factor activity"/>
    <property type="evidence" value="ECO:0007669"/>
    <property type="project" value="InterPro"/>
</dbReference>
<name>A0A380H9W5_9STAP</name>
<evidence type="ECO:0000256" key="3">
    <source>
        <dbReference type="ARBA" id="ARBA00023163"/>
    </source>
</evidence>
<dbReference type="InterPro" id="IPR009057">
    <property type="entry name" value="Homeodomain-like_sf"/>
</dbReference>
<protein>
    <submittedName>
        <fullName evidence="5">AraC family transcriptional regulator</fullName>
    </submittedName>
</protein>
<keyword evidence="6" id="KW-1185">Reference proteome</keyword>
<dbReference type="PANTHER" id="PTHR43280:SF26">
    <property type="entry name" value="ARAC-FAMILY TRANSCRIPTIONAL REGULATOR"/>
    <property type="match status" value="1"/>
</dbReference>
<dbReference type="EMBL" id="UHDZ01000001">
    <property type="protein sequence ID" value="SUM73787.1"/>
    <property type="molecule type" value="Genomic_DNA"/>
</dbReference>
<gene>
    <name evidence="5" type="primary">marA_2</name>
    <name evidence="5" type="ORF">NCTC11807_02321</name>
</gene>
<keyword evidence="2" id="KW-0238">DNA-binding</keyword>
<reference evidence="5 6" key="1">
    <citation type="submission" date="2018-06" db="EMBL/GenBank/DDBJ databases">
        <authorList>
            <consortium name="Pathogen Informatics"/>
            <person name="Doyle S."/>
        </authorList>
    </citation>
    <scope>NUCLEOTIDE SEQUENCE [LARGE SCALE GENOMIC DNA]</scope>
    <source>
        <strain evidence="5 6">NCTC11807</strain>
    </source>
</reference>
<dbReference type="PRINTS" id="PR00032">
    <property type="entry name" value="HTHARAC"/>
</dbReference>
<dbReference type="AlphaFoldDB" id="A0A380H9W5"/>
<organism evidence="5 6">
    <name type="scientific">Staphylococcus saccharolyticus</name>
    <dbReference type="NCBI Taxonomy" id="33028"/>
    <lineage>
        <taxon>Bacteria</taxon>
        <taxon>Bacillati</taxon>
        <taxon>Bacillota</taxon>
        <taxon>Bacilli</taxon>
        <taxon>Bacillales</taxon>
        <taxon>Staphylococcaceae</taxon>
        <taxon>Staphylococcus</taxon>
    </lineage>
</organism>
<dbReference type="Gene3D" id="1.10.10.60">
    <property type="entry name" value="Homeodomain-like"/>
    <property type="match status" value="2"/>
</dbReference>
<sequence>MTNSCLHILAKDEYATTRCQDGLILFCPIEGSMHFQQFRKHRTLTDELYIVNNMDVFGINDNGITLEIYISSDWFTELGYSFFDYHYTADLIKSVNEIKDLIAQFALNYLDDNVDKELEIINEIVHLLEKEASIDKKIAEDQYMYAFYGDLKDELDYIYNHISERLTLKDISNKLYISKSNLSSQFHLLLGMGFKKYVDTLKISKSIEMLLTSNKTISEISATLGFSNASTYSKQFKNYLSVTPNEYRTMKKYNKCNGCSDDEISHQLKEYLKKLICSVMPHNILNTYDEIIIGEYHSKGASTFHSVIQINSIKEIKLLFLEGLFRKIGIKDSNVIFCIMPHLAHYSHKLTQDEKIEISKVIIENHLHVAFNVENIERINKLNQSFSHALEQLKKANKNLVTHYNVQFIFNLNEKGIREIYRNLLKMQNLQINYKIGLDITCMLDNPVQFKTLELQIKRLKFDYLYIDNARLASPYLLDNNEGLLLKNILQLENVLDHLNQFDFNNEQLMFLNLVNHQLLNNEEIDLSNSAPLLYRSVAKLKDNFAGFGLNLFSHPDLFNAVHLFDKNGFKITFGLVFNDLSWMMNQTKVEQRFYNITEDTDRYLLYLFDWRVIESESSVDDFNDVDVYINFDNKSLTDEYICVIAKIDDESGNINHIISPELRSKYKWSTPFLMKVEDNFRPYVKIIGHDFRKSPLKVSLKYNAVYLIKIYKQDNVFKMRSTT</sequence>
<dbReference type="Pfam" id="PF12833">
    <property type="entry name" value="HTH_18"/>
    <property type="match status" value="1"/>
</dbReference>
<dbReference type="PROSITE" id="PS00041">
    <property type="entry name" value="HTH_ARAC_FAMILY_1"/>
    <property type="match status" value="1"/>
</dbReference>
<evidence type="ECO:0000256" key="1">
    <source>
        <dbReference type="ARBA" id="ARBA00023015"/>
    </source>
</evidence>
<dbReference type="PANTHER" id="PTHR43280">
    <property type="entry name" value="ARAC-FAMILY TRANSCRIPTIONAL REGULATOR"/>
    <property type="match status" value="1"/>
</dbReference>
<dbReference type="InterPro" id="IPR018062">
    <property type="entry name" value="HTH_AraC-typ_CS"/>
</dbReference>
<dbReference type="SMART" id="SM00342">
    <property type="entry name" value="HTH_ARAC"/>
    <property type="match status" value="1"/>
</dbReference>
<proteinExistence type="predicted"/>
<keyword evidence="1" id="KW-0805">Transcription regulation</keyword>
<dbReference type="InterPro" id="IPR020449">
    <property type="entry name" value="Tscrpt_reg_AraC-type_HTH"/>
</dbReference>
<evidence type="ECO:0000256" key="2">
    <source>
        <dbReference type="ARBA" id="ARBA00023125"/>
    </source>
</evidence>
<dbReference type="GO" id="GO:0043565">
    <property type="term" value="F:sequence-specific DNA binding"/>
    <property type="evidence" value="ECO:0007669"/>
    <property type="project" value="InterPro"/>
</dbReference>
<feature type="domain" description="HTH araC/xylS-type" evidence="4">
    <location>
        <begin position="152"/>
        <end position="250"/>
    </location>
</feature>
<dbReference type="SUPFAM" id="SSF46689">
    <property type="entry name" value="Homeodomain-like"/>
    <property type="match status" value="1"/>
</dbReference>
<evidence type="ECO:0000313" key="6">
    <source>
        <dbReference type="Proteomes" id="UP000255425"/>
    </source>
</evidence>
<keyword evidence="3" id="KW-0804">Transcription</keyword>
<evidence type="ECO:0000313" key="5">
    <source>
        <dbReference type="EMBL" id="SUM73787.1"/>
    </source>
</evidence>
<dbReference type="PROSITE" id="PS01124">
    <property type="entry name" value="HTH_ARAC_FAMILY_2"/>
    <property type="match status" value="1"/>
</dbReference>
<accession>A0A380H9W5</accession>